<dbReference type="InterPro" id="IPR036259">
    <property type="entry name" value="MFS_trans_sf"/>
</dbReference>
<keyword evidence="6 10" id="KW-0472">Membrane</keyword>
<comment type="similarity">
    <text evidence="2 8">Belongs to the major facilitator superfamily. Sugar transporter (TC 2.A.1.1) family.</text>
</comment>
<evidence type="ECO:0000256" key="10">
    <source>
        <dbReference type="SAM" id="Phobius"/>
    </source>
</evidence>
<evidence type="ECO:0000256" key="6">
    <source>
        <dbReference type="ARBA" id="ARBA00023136"/>
    </source>
</evidence>
<keyword evidence="4 10" id="KW-0812">Transmembrane</keyword>
<feature type="transmembrane region" description="Helical" evidence="10">
    <location>
        <begin position="402"/>
        <end position="422"/>
    </location>
</feature>
<feature type="transmembrane region" description="Helical" evidence="10">
    <location>
        <begin position="115"/>
        <end position="136"/>
    </location>
</feature>
<dbReference type="EMBL" id="AWGJ01000009">
    <property type="protein sequence ID" value="ODN75796.1"/>
    <property type="molecule type" value="Genomic_DNA"/>
</dbReference>
<dbReference type="PROSITE" id="PS00216">
    <property type="entry name" value="SUGAR_TRANSPORT_1"/>
    <property type="match status" value="1"/>
</dbReference>
<evidence type="ECO:0000256" key="4">
    <source>
        <dbReference type="ARBA" id="ARBA00022692"/>
    </source>
</evidence>
<evidence type="ECO:0000256" key="3">
    <source>
        <dbReference type="ARBA" id="ARBA00022448"/>
    </source>
</evidence>
<dbReference type="AlphaFoldDB" id="A0A1E3HJ93"/>
<reference evidence="12 13" key="1">
    <citation type="submission" date="2016-06" db="EMBL/GenBank/DDBJ databases">
        <title>Evolution of pathogenesis and genome organization in the Tremellales.</title>
        <authorList>
            <person name="Cuomo C."/>
            <person name="Litvintseva A."/>
            <person name="Heitman J."/>
            <person name="Chen Y."/>
            <person name="Sun S."/>
            <person name="Springer D."/>
            <person name="Dromer F."/>
            <person name="Young S."/>
            <person name="Zeng Q."/>
            <person name="Chapman S."/>
            <person name="Gujja S."/>
            <person name="Saif S."/>
            <person name="Birren B."/>
        </authorList>
    </citation>
    <scope>NUCLEOTIDE SEQUENCE [LARGE SCALE GENOMIC DNA]</scope>
    <source>
        <strain evidence="12 13">CBS 6039</strain>
    </source>
</reference>
<sequence length="560" mass="60853">MVGFGSKKLRQQAAETSIVPTATAAARPWHAHSRSYLLAAVGFLGILLFGYDTGLGGGVIALESFATSFKIEGSDDYVADLKGNIVAILQGGAFFGAIIAAWLNDWLGRKRSLMVGCWIFIIGAIFQTAASSQLSWVYGGRFTSGFGVGLMSSVCPTYASEIAPKEIRGRITGLFQIVVVIGVAISYWVNYGVTYMDQSRGNIVWRIPIGFQFVPVGIMVILLPILKESPRWLATKHRDADAIANLAWIRKLPVSDPSVQLEYAEIAAAIKEEEGATKGASWREVFTKGNWIRFVITFVIFTLQQWSGQNSISYYAPTIFQSIGLKGSKSGLLASGVYGIVKIVATSLFIFFGVERFGRKKPLLLGVALMSLFLWIIGAVFNTHPPAADAEGVPPASIGMAVLIYLYVIPYCFSVGPLPWVICSEIFNNRTRHYGLMTAAATQWLWNFAVTKATPLMVIHLPHGGIFFFFAAVNMISFVGALFLPETGGVSLESMDVIFGAITKEEREAEIARQAQGLEGRGQGLDDEEKAGSGSGIERQGSIEKAGVEHVESVPHHQRL</sequence>
<evidence type="ECO:0000256" key="2">
    <source>
        <dbReference type="ARBA" id="ARBA00010992"/>
    </source>
</evidence>
<dbReference type="GeneID" id="30157108"/>
<feature type="transmembrane region" description="Helical" evidence="10">
    <location>
        <begin position="203"/>
        <end position="226"/>
    </location>
</feature>
<dbReference type="InterPro" id="IPR020846">
    <property type="entry name" value="MFS_dom"/>
</dbReference>
<comment type="catalytic activity">
    <reaction evidence="7">
        <text>myo-inositol(out) + H(+)(out) = myo-inositol(in) + H(+)(in)</text>
        <dbReference type="Rhea" id="RHEA:60364"/>
        <dbReference type="ChEBI" id="CHEBI:15378"/>
        <dbReference type="ChEBI" id="CHEBI:17268"/>
    </reaction>
</comment>
<keyword evidence="13" id="KW-1185">Reference proteome</keyword>
<feature type="transmembrane region" description="Helical" evidence="10">
    <location>
        <begin position="171"/>
        <end position="191"/>
    </location>
</feature>
<dbReference type="RefSeq" id="XP_018991327.1">
    <property type="nucleotide sequence ID" value="XM_019140176.1"/>
</dbReference>
<evidence type="ECO:0000256" key="7">
    <source>
        <dbReference type="ARBA" id="ARBA00049119"/>
    </source>
</evidence>
<evidence type="ECO:0000313" key="12">
    <source>
        <dbReference type="EMBL" id="ODN75796.1"/>
    </source>
</evidence>
<dbReference type="Gene3D" id="1.20.1250.20">
    <property type="entry name" value="MFS general substrate transporter like domains"/>
    <property type="match status" value="2"/>
</dbReference>
<dbReference type="Proteomes" id="UP000094065">
    <property type="component" value="Unassembled WGS sequence"/>
</dbReference>
<gene>
    <name evidence="12" type="ORF">L202_05799</name>
</gene>
<keyword evidence="5 10" id="KW-1133">Transmembrane helix</keyword>
<dbReference type="Pfam" id="PF00083">
    <property type="entry name" value="Sugar_tr"/>
    <property type="match status" value="1"/>
</dbReference>
<evidence type="ECO:0000256" key="5">
    <source>
        <dbReference type="ARBA" id="ARBA00022989"/>
    </source>
</evidence>
<dbReference type="PROSITE" id="PS50850">
    <property type="entry name" value="MFS"/>
    <property type="match status" value="1"/>
</dbReference>
<feature type="transmembrane region" description="Helical" evidence="10">
    <location>
        <begin position="142"/>
        <end position="159"/>
    </location>
</feature>
<dbReference type="GO" id="GO:0005351">
    <property type="term" value="F:carbohydrate:proton symporter activity"/>
    <property type="evidence" value="ECO:0007669"/>
    <property type="project" value="TreeGrafter"/>
</dbReference>
<dbReference type="NCBIfam" id="TIGR00879">
    <property type="entry name" value="SP"/>
    <property type="match status" value="1"/>
</dbReference>
<feature type="transmembrane region" description="Helical" evidence="10">
    <location>
        <begin position="466"/>
        <end position="485"/>
    </location>
</feature>
<feature type="domain" description="Major facilitator superfamily (MFS) profile" evidence="11">
    <location>
        <begin position="38"/>
        <end position="489"/>
    </location>
</feature>
<feature type="transmembrane region" description="Helical" evidence="10">
    <location>
        <begin position="363"/>
        <end position="382"/>
    </location>
</feature>
<dbReference type="SUPFAM" id="SSF103473">
    <property type="entry name" value="MFS general substrate transporter"/>
    <property type="match status" value="1"/>
</dbReference>
<evidence type="ECO:0000313" key="13">
    <source>
        <dbReference type="Proteomes" id="UP000094065"/>
    </source>
</evidence>
<feature type="region of interest" description="Disordered" evidence="9">
    <location>
        <begin position="515"/>
        <end position="560"/>
    </location>
</feature>
<dbReference type="InterPro" id="IPR050360">
    <property type="entry name" value="MFS_Sugar_Transporters"/>
</dbReference>
<evidence type="ECO:0000256" key="9">
    <source>
        <dbReference type="SAM" id="MobiDB-lite"/>
    </source>
</evidence>
<dbReference type="InterPro" id="IPR005829">
    <property type="entry name" value="Sugar_transporter_CS"/>
</dbReference>
<feature type="transmembrane region" description="Helical" evidence="10">
    <location>
        <begin position="332"/>
        <end position="351"/>
    </location>
</feature>
<organism evidence="12 13">
    <name type="scientific">Cryptococcus amylolentus CBS 6039</name>
    <dbReference type="NCBI Taxonomy" id="1295533"/>
    <lineage>
        <taxon>Eukaryota</taxon>
        <taxon>Fungi</taxon>
        <taxon>Dikarya</taxon>
        <taxon>Basidiomycota</taxon>
        <taxon>Agaricomycotina</taxon>
        <taxon>Tremellomycetes</taxon>
        <taxon>Tremellales</taxon>
        <taxon>Cryptococcaceae</taxon>
        <taxon>Cryptococcus</taxon>
    </lineage>
</organism>
<evidence type="ECO:0000256" key="1">
    <source>
        <dbReference type="ARBA" id="ARBA00004141"/>
    </source>
</evidence>
<feature type="transmembrane region" description="Helical" evidence="10">
    <location>
        <begin position="81"/>
        <end position="103"/>
    </location>
</feature>
<accession>A0A1E3HJ93</accession>
<dbReference type="STRING" id="1295533.A0A1E3HJ93"/>
<dbReference type="InterPro" id="IPR003663">
    <property type="entry name" value="Sugar/inositol_transpt"/>
</dbReference>
<dbReference type="FunFam" id="1.20.1250.20:FF:000026">
    <property type="entry name" value="MFS quinate transporter QutD"/>
    <property type="match status" value="1"/>
</dbReference>
<dbReference type="InterPro" id="IPR005828">
    <property type="entry name" value="MFS_sugar_transport-like"/>
</dbReference>
<dbReference type="PRINTS" id="PR00171">
    <property type="entry name" value="SUGRTRNSPORT"/>
</dbReference>
<dbReference type="PANTHER" id="PTHR48022:SF23">
    <property type="entry name" value="MAJOR FACILITATOR SUPERFAMILY (MFS) PROFILE DOMAIN-CONTAINING PROTEIN"/>
    <property type="match status" value="1"/>
</dbReference>
<protein>
    <recommendedName>
        <fullName evidence="11">Major facilitator superfamily (MFS) profile domain-containing protein</fullName>
    </recommendedName>
</protein>
<proteinExistence type="inferred from homology"/>
<dbReference type="OrthoDB" id="508119at2759"/>
<dbReference type="PANTHER" id="PTHR48022">
    <property type="entry name" value="PLASTIDIC GLUCOSE TRANSPORTER 4"/>
    <property type="match status" value="1"/>
</dbReference>
<feature type="transmembrane region" description="Helical" evidence="10">
    <location>
        <begin position="36"/>
        <end position="61"/>
    </location>
</feature>
<name>A0A1E3HJ93_9TREE</name>
<feature type="compositionally biased region" description="Basic and acidic residues" evidence="9">
    <location>
        <begin position="546"/>
        <end position="560"/>
    </location>
</feature>
<feature type="transmembrane region" description="Helical" evidence="10">
    <location>
        <begin position="291"/>
        <end position="307"/>
    </location>
</feature>
<dbReference type="GO" id="GO:0016020">
    <property type="term" value="C:membrane"/>
    <property type="evidence" value="ECO:0007669"/>
    <property type="project" value="UniProtKB-SubCell"/>
</dbReference>
<keyword evidence="3 8" id="KW-0813">Transport</keyword>
<comment type="caution">
    <text evidence="12">The sequence shown here is derived from an EMBL/GenBank/DDBJ whole genome shotgun (WGS) entry which is preliminary data.</text>
</comment>
<evidence type="ECO:0000259" key="11">
    <source>
        <dbReference type="PROSITE" id="PS50850"/>
    </source>
</evidence>
<comment type="subcellular location">
    <subcellularLocation>
        <location evidence="1">Membrane</location>
        <topology evidence="1">Multi-pass membrane protein</topology>
    </subcellularLocation>
</comment>
<evidence type="ECO:0000256" key="8">
    <source>
        <dbReference type="RuleBase" id="RU003346"/>
    </source>
</evidence>